<dbReference type="KEGG" id="scm:SCHCO_01117607"/>
<dbReference type="AlphaFoldDB" id="D8PV82"/>
<evidence type="ECO:0000259" key="4">
    <source>
        <dbReference type="PROSITE" id="PS50089"/>
    </source>
</evidence>
<name>D8PV82_SCHCM</name>
<dbReference type="InterPro" id="IPR013083">
    <property type="entry name" value="Znf_RING/FYVE/PHD"/>
</dbReference>
<dbReference type="GO" id="GO:0008270">
    <property type="term" value="F:zinc ion binding"/>
    <property type="evidence" value="ECO:0007669"/>
    <property type="project" value="UniProtKB-KW"/>
</dbReference>
<keyword evidence="1" id="KW-0862">Zinc</keyword>
<dbReference type="InParanoid" id="D8PV82"/>
<sequence length="299" mass="34483">MPSCTVCLKNMEGITEMYVSRKCHKVFCGACLDEFSKRDNDRFTCPTCRLIHSKLDFHRIVSPLENIDEEKPRDREEALVAYERSERRILDARPDWAALFDMMDAKLASLKASHAEQLRLPDSPETIAKLDAAIANALEKYSRAIVLVRELESKAKVEQAKVGVYREELARVTAQADAKDAALQELQDNTFERLREICEEYARARSMLKRKNATREELSARNEQVQTLVSVRRLRVGALQRKNNREQEELYSLELDPALAIFKVLRRVGCWLSAFVVLVVFVLVEVKVVYEYSVAWRLQ</sequence>
<feature type="domain" description="RING-type" evidence="4">
    <location>
        <begin position="4"/>
        <end position="49"/>
    </location>
</feature>
<dbReference type="Proteomes" id="UP000007431">
    <property type="component" value="Unassembled WGS sequence"/>
</dbReference>
<dbReference type="GeneID" id="9587377"/>
<dbReference type="HOGENOM" id="CLU_931140_0_0_1"/>
<dbReference type="VEuPathDB" id="FungiDB:SCHCODRAFT_01117607"/>
<keyword evidence="1" id="KW-0479">Metal-binding</keyword>
<keyword evidence="2" id="KW-0175">Coiled coil</keyword>
<feature type="coiled-coil region" evidence="2">
    <location>
        <begin position="134"/>
        <end position="228"/>
    </location>
</feature>
<dbReference type="RefSeq" id="XP_003034888.1">
    <property type="nucleotide sequence ID" value="XM_003034842.1"/>
</dbReference>
<dbReference type="Pfam" id="PF13639">
    <property type="entry name" value="zf-RING_2"/>
    <property type="match status" value="1"/>
</dbReference>
<keyword evidence="6" id="KW-1185">Reference proteome</keyword>
<protein>
    <recommendedName>
        <fullName evidence="4">RING-type domain-containing protein</fullName>
    </recommendedName>
</protein>
<evidence type="ECO:0000256" key="1">
    <source>
        <dbReference type="PROSITE-ProRule" id="PRU00175"/>
    </source>
</evidence>
<dbReference type="EMBL" id="GL377303">
    <property type="protein sequence ID" value="EFI99985.1"/>
    <property type="molecule type" value="Genomic_DNA"/>
</dbReference>
<proteinExistence type="predicted"/>
<keyword evidence="3" id="KW-1133">Transmembrane helix</keyword>
<keyword evidence="1" id="KW-0863">Zinc-finger</keyword>
<accession>D8PV82</accession>
<gene>
    <name evidence="5" type="ORF">SCHCODRAFT_105107</name>
</gene>
<evidence type="ECO:0000256" key="3">
    <source>
        <dbReference type="SAM" id="Phobius"/>
    </source>
</evidence>
<dbReference type="OrthoDB" id="10419156at2759"/>
<feature type="non-terminal residue" evidence="5">
    <location>
        <position position="299"/>
    </location>
</feature>
<reference evidence="5 6" key="1">
    <citation type="journal article" date="2010" name="Nat. Biotechnol.">
        <title>Genome sequence of the model mushroom Schizophyllum commune.</title>
        <authorList>
            <person name="Ohm R.A."/>
            <person name="de Jong J.F."/>
            <person name="Lugones L.G."/>
            <person name="Aerts A."/>
            <person name="Kothe E."/>
            <person name="Stajich J.E."/>
            <person name="de Vries R.P."/>
            <person name="Record E."/>
            <person name="Levasseur A."/>
            <person name="Baker S.E."/>
            <person name="Bartholomew K.A."/>
            <person name="Coutinho P.M."/>
            <person name="Erdmann S."/>
            <person name="Fowler T.J."/>
            <person name="Gathman A.C."/>
            <person name="Lombard V."/>
            <person name="Henrissat B."/>
            <person name="Knabe N."/>
            <person name="Kuees U."/>
            <person name="Lilly W.W."/>
            <person name="Lindquist E."/>
            <person name="Lucas S."/>
            <person name="Magnuson J.K."/>
            <person name="Piumi F."/>
            <person name="Raudaskoski M."/>
            <person name="Salamov A."/>
            <person name="Schmutz J."/>
            <person name="Schwarze F.W.M.R."/>
            <person name="vanKuyk P.A."/>
            <person name="Horton J.S."/>
            <person name="Grigoriev I.V."/>
            <person name="Woesten H.A.B."/>
        </authorList>
    </citation>
    <scope>NUCLEOTIDE SEQUENCE [LARGE SCALE GENOMIC DNA]</scope>
    <source>
        <strain evidence="6">H4-8 / FGSC 9210</strain>
    </source>
</reference>
<feature type="transmembrane region" description="Helical" evidence="3">
    <location>
        <begin position="271"/>
        <end position="290"/>
    </location>
</feature>
<dbReference type="PROSITE" id="PS50089">
    <property type="entry name" value="ZF_RING_2"/>
    <property type="match status" value="1"/>
</dbReference>
<dbReference type="InterPro" id="IPR001841">
    <property type="entry name" value="Znf_RING"/>
</dbReference>
<evidence type="ECO:0000313" key="5">
    <source>
        <dbReference type="EMBL" id="EFI99985.1"/>
    </source>
</evidence>
<evidence type="ECO:0000256" key="2">
    <source>
        <dbReference type="SAM" id="Coils"/>
    </source>
</evidence>
<evidence type="ECO:0000313" key="6">
    <source>
        <dbReference type="Proteomes" id="UP000007431"/>
    </source>
</evidence>
<keyword evidence="3" id="KW-0472">Membrane</keyword>
<dbReference type="Gene3D" id="3.30.40.10">
    <property type="entry name" value="Zinc/RING finger domain, C3HC4 (zinc finger)"/>
    <property type="match status" value="1"/>
</dbReference>
<dbReference type="SUPFAM" id="SSF57850">
    <property type="entry name" value="RING/U-box"/>
    <property type="match status" value="1"/>
</dbReference>
<organism evidence="6">
    <name type="scientific">Schizophyllum commune (strain H4-8 / FGSC 9210)</name>
    <name type="common">Split gill fungus</name>
    <dbReference type="NCBI Taxonomy" id="578458"/>
    <lineage>
        <taxon>Eukaryota</taxon>
        <taxon>Fungi</taxon>
        <taxon>Dikarya</taxon>
        <taxon>Basidiomycota</taxon>
        <taxon>Agaricomycotina</taxon>
        <taxon>Agaricomycetes</taxon>
        <taxon>Agaricomycetidae</taxon>
        <taxon>Agaricales</taxon>
        <taxon>Schizophyllaceae</taxon>
        <taxon>Schizophyllum</taxon>
    </lineage>
</organism>
<keyword evidence="3" id="KW-0812">Transmembrane</keyword>